<name>A0A9Q3HKM7_9BASI</name>
<dbReference type="EMBL" id="AVOT02020658">
    <property type="protein sequence ID" value="MBW0508976.1"/>
    <property type="molecule type" value="Genomic_DNA"/>
</dbReference>
<dbReference type="AlphaFoldDB" id="A0A9Q3HKM7"/>
<comment type="caution">
    <text evidence="2">The sequence shown here is derived from an EMBL/GenBank/DDBJ whole genome shotgun (WGS) entry which is preliminary data.</text>
</comment>
<evidence type="ECO:0000256" key="1">
    <source>
        <dbReference type="SAM" id="MobiDB-lite"/>
    </source>
</evidence>
<feature type="compositionally biased region" description="Low complexity" evidence="1">
    <location>
        <begin position="131"/>
        <end position="155"/>
    </location>
</feature>
<feature type="region of interest" description="Disordered" evidence="1">
    <location>
        <begin position="129"/>
        <end position="189"/>
    </location>
</feature>
<sequence>MSKSATFQHQNVFVGKKDWPFGKEFQVSGPLLLMVLQIIPVREVSRWTNVGGPIPASDSPSYSSSDVTISRIKTQYTEGSDELDSEEAEVVAPSIGHLSSNSPTKTSTKKFHSQVISSNPRTFQPVLSTVSSSIHPPSPNPSTSRPSIASPIRPSHIPHPRPSQFLTSQQSETVARTSRRREDQSPFSFPATQVCQRREFWPIRDTREDPNVVNEGKYALSRSSRRVDRNSREVITYTNDRMIPGTASEEMASKFFWYEYELINYSKRTFDDMGRDN</sequence>
<reference evidence="2" key="1">
    <citation type="submission" date="2021-03" db="EMBL/GenBank/DDBJ databases">
        <title>Draft genome sequence of rust myrtle Austropuccinia psidii MF-1, a brazilian biotype.</title>
        <authorList>
            <person name="Quecine M.C."/>
            <person name="Pachon D.M.R."/>
            <person name="Bonatelli M.L."/>
            <person name="Correr F.H."/>
            <person name="Franceschini L.M."/>
            <person name="Leite T.F."/>
            <person name="Margarido G.R.A."/>
            <person name="Almeida C.A."/>
            <person name="Ferrarezi J.A."/>
            <person name="Labate C.A."/>
        </authorList>
    </citation>
    <scope>NUCLEOTIDE SEQUENCE</scope>
    <source>
        <strain evidence="2">MF-1</strain>
    </source>
</reference>
<evidence type="ECO:0000313" key="3">
    <source>
        <dbReference type="Proteomes" id="UP000765509"/>
    </source>
</evidence>
<keyword evidence="3" id="KW-1185">Reference proteome</keyword>
<protein>
    <submittedName>
        <fullName evidence="2">Uncharacterized protein</fullName>
    </submittedName>
</protein>
<organism evidence="2 3">
    <name type="scientific">Austropuccinia psidii MF-1</name>
    <dbReference type="NCBI Taxonomy" id="1389203"/>
    <lineage>
        <taxon>Eukaryota</taxon>
        <taxon>Fungi</taxon>
        <taxon>Dikarya</taxon>
        <taxon>Basidiomycota</taxon>
        <taxon>Pucciniomycotina</taxon>
        <taxon>Pucciniomycetes</taxon>
        <taxon>Pucciniales</taxon>
        <taxon>Sphaerophragmiaceae</taxon>
        <taxon>Austropuccinia</taxon>
    </lineage>
</organism>
<gene>
    <name evidence="2" type="ORF">O181_048691</name>
</gene>
<dbReference type="Proteomes" id="UP000765509">
    <property type="component" value="Unassembled WGS sequence"/>
</dbReference>
<evidence type="ECO:0000313" key="2">
    <source>
        <dbReference type="EMBL" id="MBW0508976.1"/>
    </source>
</evidence>
<proteinExistence type="predicted"/>
<feature type="compositionally biased region" description="Polar residues" evidence="1">
    <location>
        <begin position="164"/>
        <end position="176"/>
    </location>
</feature>
<accession>A0A9Q3HKM7</accession>